<dbReference type="PANTHER" id="PTHR30471:SF3">
    <property type="entry name" value="UPF0758 PROTEIN YEES-RELATED"/>
    <property type="match status" value="1"/>
</dbReference>
<reference evidence="9" key="1">
    <citation type="submission" date="2023-07" db="EMBL/GenBank/DDBJ databases">
        <title>Genome mining of underrepresented organisms for secondary metabolites.</title>
        <authorList>
            <person name="D'Agostino P.M."/>
        </authorList>
    </citation>
    <scope>NUCLEOTIDE SEQUENCE [LARGE SCALE GENOMIC DNA]</scope>
    <source>
        <strain evidence="9">WS4403</strain>
    </source>
</reference>
<dbReference type="NCBIfam" id="NF000642">
    <property type="entry name" value="PRK00024.1"/>
    <property type="match status" value="1"/>
</dbReference>
<dbReference type="PANTHER" id="PTHR30471">
    <property type="entry name" value="DNA REPAIR PROTEIN RADC"/>
    <property type="match status" value="1"/>
</dbReference>
<keyword evidence="5" id="KW-0482">Metalloprotease</keyword>
<name>A0ABS4PAH3_9GAMM</name>
<dbReference type="EMBL" id="JAGGMQ010000001">
    <property type="protein sequence ID" value="MBP2169106.1"/>
    <property type="molecule type" value="Genomic_DNA"/>
</dbReference>
<keyword evidence="9" id="KW-1185">Reference proteome</keyword>
<evidence type="ECO:0000256" key="5">
    <source>
        <dbReference type="ARBA" id="ARBA00023049"/>
    </source>
</evidence>
<dbReference type="PROSITE" id="PS01302">
    <property type="entry name" value="UPF0758"/>
    <property type="match status" value="1"/>
</dbReference>
<dbReference type="RefSeq" id="WP_026111759.1">
    <property type="nucleotide sequence ID" value="NZ_JAGGMQ010000001.1"/>
</dbReference>
<comment type="caution">
    <text evidence="8">The sequence shown here is derived from an EMBL/GenBank/DDBJ whole genome shotgun (WGS) entry which is preliminary data.</text>
</comment>
<protein>
    <recommendedName>
        <fullName evidence="6">UPF0758 protein J2125_002298</fullName>
    </recommendedName>
</protein>
<keyword evidence="1" id="KW-0645">Protease</keyword>
<dbReference type="InterPro" id="IPR001405">
    <property type="entry name" value="UPF0758"/>
</dbReference>
<evidence type="ECO:0000256" key="6">
    <source>
        <dbReference type="HAMAP-Rule" id="MF_00018"/>
    </source>
</evidence>
<dbReference type="InterPro" id="IPR020891">
    <property type="entry name" value="UPF0758_CS"/>
</dbReference>
<comment type="similarity">
    <text evidence="6">Belongs to the UPF0758 family. YicR subfamily.</text>
</comment>
<dbReference type="Gene3D" id="1.10.150.20">
    <property type="entry name" value="5' to 3' exonuclease, C-terminal subdomain"/>
    <property type="match status" value="1"/>
</dbReference>
<gene>
    <name evidence="8" type="ORF">J2125_002298</name>
</gene>
<evidence type="ECO:0000313" key="9">
    <source>
        <dbReference type="Proteomes" id="UP001195624"/>
    </source>
</evidence>
<dbReference type="Pfam" id="PF20582">
    <property type="entry name" value="UPF0758_N"/>
    <property type="match status" value="1"/>
</dbReference>
<dbReference type="Gene3D" id="3.40.140.10">
    <property type="entry name" value="Cytidine Deaminase, domain 2"/>
    <property type="match status" value="1"/>
</dbReference>
<dbReference type="HAMAP" id="MF_00018">
    <property type="entry name" value="UPF0758_YicR"/>
    <property type="match status" value="1"/>
</dbReference>
<evidence type="ECO:0000256" key="4">
    <source>
        <dbReference type="ARBA" id="ARBA00022833"/>
    </source>
</evidence>
<keyword evidence="3" id="KW-0378">Hydrolase</keyword>
<dbReference type="PROSITE" id="PS50249">
    <property type="entry name" value="MPN"/>
    <property type="match status" value="1"/>
</dbReference>
<dbReference type="NCBIfam" id="TIGR00608">
    <property type="entry name" value="radc"/>
    <property type="match status" value="1"/>
</dbReference>
<organism evidence="8 9">
    <name type="scientific">Winslowiella toletana</name>
    <dbReference type="NCBI Taxonomy" id="92490"/>
    <lineage>
        <taxon>Bacteria</taxon>
        <taxon>Pseudomonadati</taxon>
        <taxon>Pseudomonadota</taxon>
        <taxon>Gammaproteobacteria</taxon>
        <taxon>Enterobacterales</taxon>
        <taxon>Erwiniaceae</taxon>
        <taxon>Winslowiella</taxon>
    </lineage>
</organism>
<accession>A0ABS4PAH3</accession>
<dbReference type="InterPro" id="IPR046778">
    <property type="entry name" value="UPF0758_N"/>
</dbReference>
<evidence type="ECO:0000256" key="3">
    <source>
        <dbReference type="ARBA" id="ARBA00022801"/>
    </source>
</evidence>
<evidence type="ECO:0000313" key="8">
    <source>
        <dbReference type="EMBL" id="MBP2169106.1"/>
    </source>
</evidence>
<dbReference type="InterPro" id="IPR037518">
    <property type="entry name" value="MPN"/>
</dbReference>
<evidence type="ECO:0000256" key="2">
    <source>
        <dbReference type="ARBA" id="ARBA00022723"/>
    </source>
</evidence>
<keyword evidence="2" id="KW-0479">Metal-binding</keyword>
<keyword evidence="4" id="KW-0862">Zinc</keyword>
<proteinExistence type="inferred from homology"/>
<dbReference type="Pfam" id="PF04002">
    <property type="entry name" value="RadC"/>
    <property type="match status" value="1"/>
</dbReference>
<dbReference type="InterPro" id="IPR025657">
    <property type="entry name" value="RadC_JAB"/>
</dbReference>
<dbReference type="Proteomes" id="UP001195624">
    <property type="component" value="Unassembled WGS sequence"/>
</dbReference>
<dbReference type="InterPro" id="IPR022820">
    <property type="entry name" value="UPF0758_YicR"/>
</dbReference>
<dbReference type="InterPro" id="IPR010994">
    <property type="entry name" value="RuvA_2-like"/>
</dbReference>
<dbReference type="SUPFAM" id="SSF47781">
    <property type="entry name" value="RuvA domain 2-like"/>
    <property type="match status" value="1"/>
</dbReference>
<sequence length="222" mass="24722">MEASWQQLMPREKLRKMGAEALTDAELLAIFLRTGSIGQPVMAVASQLLQHFGSLYQVMTADKQAMSQVKGVGEVKLVQLHAVAELGRRFFGAKMAREDVLANPEVTHQYLLGMLSHQEREIFMVIFLDNQHRVMASREMFAGSINSVEVHPREIVREALKINAAALILAHNHPSGIPEPSAADRDITQQIINAGLLLNIRILDHLVVGHGQYVSFAERGWL</sequence>
<dbReference type="CDD" id="cd08071">
    <property type="entry name" value="MPN_DUF2466"/>
    <property type="match status" value="1"/>
</dbReference>
<evidence type="ECO:0000256" key="1">
    <source>
        <dbReference type="ARBA" id="ARBA00022670"/>
    </source>
</evidence>
<evidence type="ECO:0000259" key="7">
    <source>
        <dbReference type="PROSITE" id="PS50249"/>
    </source>
</evidence>
<feature type="domain" description="MPN" evidence="7">
    <location>
        <begin position="100"/>
        <end position="222"/>
    </location>
</feature>